<feature type="domain" description="Peptidoglycan binding-like" evidence="1">
    <location>
        <begin position="190"/>
        <end position="245"/>
    </location>
</feature>
<protein>
    <submittedName>
        <fullName evidence="2">Putative peptidoglycan binding domain-containing protein</fullName>
    </submittedName>
</protein>
<reference evidence="2 3" key="1">
    <citation type="submission" date="2016-11" db="EMBL/GenBank/DDBJ databases">
        <authorList>
            <person name="Jaros S."/>
            <person name="Januszkiewicz K."/>
            <person name="Wedrychowicz H."/>
        </authorList>
    </citation>
    <scope>NUCLEOTIDE SEQUENCE [LARGE SCALE GENOMIC DNA]</scope>
    <source>
        <strain evidence="2 3">DSM 15212</strain>
    </source>
</reference>
<dbReference type="InterPro" id="IPR036366">
    <property type="entry name" value="PGBDSf"/>
</dbReference>
<dbReference type="OrthoDB" id="9787225at2"/>
<dbReference type="SUPFAM" id="SSF47090">
    <property type="entry name" value="PGBD-like"/>
    <property type="match status" value="1"/>
</dbReference>
<dbReference type="Proteomes" id="UP000184465">
    <property type="component" value="Unassembled WGS sequence"/>
</dbReference>
<dbReference type="EMBL" id="FRAG01000007">
    <property type="protein sequence ID" value="SHJ72492.1"/>
    <property type="molecule type" value="Genomic_DNA"/>
</dbReference>
<dbReference type="InterPro" id="IPR036365">
    <property type="entry name" value="PGBD-like_sf"/>
</dbReference>
<dbReference type="Pfam" id="PF01471">
    <property type="entry name" value="PG_binding_1"/>
    <property type="match status" value="1"/>
</dbReference>
<name>A0A1M6LMZ3_PARC5</name>
<keyword evidence="3" id="KW-1185">Reference proteome</keyword>
<dbReference type="Gene3D" id="1.10.101.10">
    <property type="entry name" value="PGBD-like superfamily/PGBD"/>
    <property type="match status" value="1"/>
</dbReference>
<accession>A0A1M6LMZ3</accession>
<dbReference type="STRING" id="1121301.SAMN02745912_00851"/>
<sequence>MRRPETIEVNPMSGYEINPYDDNAKEAYEKSFDLGCDSSFEDKGFVSSFGDSYFYQYHSYRLKFNGSGKANFYLNWEDNSSLHLYIYDESGLLIASSKGSEKKRNKAGDLFKLCHSVDVVQNQEYMMHVLETNVDGGRVNYDFEIKLYSTTSSYEYMVEEIGLDEEGVSLPSGYEFCNWGDRVLKRHYVGSDVAHLQRSLVKLECLNEDEVDGIFGRDTRTAVRNFQRDWHVLVDGKVGAKTRRIIQEAIDWKRYNSYLKKRAVIRAALEGSGIANACKVTLPSHVMDEEYEYGPFPAGPFSVTYKIGYDYDPTNSMIKVTTDGRTTSTKINISDKIDAVINDSGFDVNLKSFEDILTAIETEENSQIYVSKNFPNIKIDSKGFSFEGTNVTIGVKKALDVDLGGGNVVNAIVYEELKLEPKPQDYDSSTNTSRVCFSQSMPQPGSNISFKDLSGAMLIGLMVPLAYKIGTKLTGKIATGLAGFCVIPEKLWDKIKEIMKQDYQA</sequence>
<dbReference type="RefSeq" id="WP_073147312.1">
    <property type="nucleotide sequence ID" value="NZ_FRAG01000007.1"/>
</dbReference>
<evidence type="ECO:0000313" key="3">
    <source>
        <dbReference type="Proteomes" id="UP000184465"/>
    </source>
</evidence>
<gene>
    <name evidence="2" type="ORF">SAMN02745912_00851</name>
</gene>
<proteinExistence type="predicted"/>
<organism evidence="2 3">
    <name type="scientific">Paramaledivibacter caminithermalis (strain DSM 15212 / CIP 107654 / DViRD3)</name>
    <name type="common">Clostridium caminithermale</name>
    <dbReference type="NCBI Taxonomy" id="1121301"/>
    <lineage>
        <taxon>Bacteria</taxon>
        <taxon>Bacillati</taxon>
        <taxon>Bacillota</taxon>
        <taxon>Clostridia</taxon>
        <taxon>Peptostreptococcales</taxon>
        <taxon>Caminicellaceae</taxon>
        <taxon>Paramaledivibacter</taxon>
    </lineage>
</organism>
<evidence type="ECO:0000313" key="2">
    <source>
        <dbReference type="EMBL" id="SHJ72492.1"/>
    </source>
</evidence>
<dbReference type="AlphaFoldDB" id="A0A1M6LMZ3"/>
<evidence type="ECO:0000259" key="1">
    <source>
        <dbReference type="Pfam" id="PF01471"/>
    </source>
</evidence>
<dbReference type="InterPro" id="IPR002477">
    <property type="entry name" value="Peptidoglycan-bd-like"/>
</dbReference>